<dbReference type="Gene3D" id="3.40.1770.10">
    <property type="entry name" value="Urocanase superfamily"/>
    <property type="match status" value="1"/>
</dbReference>
<evidence type="ECO:0000313" key="9">
    <source>
        <dbReference type="Proteomes" id="UP000441717"/>
    </source>
</evidence>
<reference evidence="8 9" key="1">
    <citation type="submission" date="2019-10" db="EMBL/GenBank/DDBJ databases">
        <title>Comparative genomics of sulfur disproportionating microorganisms.</title>
        <authorList>
            <person name="Ward L.M."/>
            <person name="Bertran E."/>
            <person name="Johnston D."/>
        </authorList>
    </citation>
    <scope>NUCLEOTIDE SEQUENCE [LARGE SCALE GENOMIC DNA]</scope>
    <source>
        <strain evidence="8 9">DSM 14055</strain>
    </source>
</reference>
<evidence type="ECO:0000256" key="1">
    <source>
        <dbReference type="ARBA" id="ARBA00001911"/>
    </source>
</evidence>
<evidence type="ECO:0000256" key="3">
    <source>
        <dbReference type="ARBA" id="ARBA00023239"/>
    </source>
</evidence>
<feature type="domain" description="Urocanase N-terminal" evidence="6">
    <location>
        <begin position="11"/>
        <end position="128"/>
    </location>
</feature>
<comment type="cofactor">
    <cofactor evidence="1">
        <name>NAD(+)</name>
        <dbReference type="ChEBI" id="CHEBI:57540"/>
    </cofactor>
</comment>
<dbReference type="InterPro" id="IPR038364">
    <property type="entry name" value="Urocanase_central_sf"/>
</dbReference>
<evidence type="ECO:0000259" key="6">
    <source>
        <dbReference type="Pfam" id="PF17391"/>
    </source>
</evidence>
<organism evidence="8 9">
    <name type="scientific">Desulfofundulus thermobenzoicus</name>
    <dbReference type="NCBI Taxonomy" id="29376"/>
    <lineage>
        <taxon>Bacteria</taxon>
        <taxon>Bacillati</taxon>
        <taxon>Bacillota</taxon>
        <taxon>Clostridia</taxon>
        <taxon>Eubacteriales</taxon>
        <taxon>Peptococcaceae</taxon>
        <taxon>Desulfofundulus</taxon>
    </lineage>
</organism>
<dbReference type="GO" id="GO:0019557">
    <property type="term" value="P:L-histidine catabolic process to glutamate and formate"/>
    <property type="evidence" value="ECO:0007669"/>
    <property type="project" value="UniProtKB-UniPathway"/>
</dbReference>
<keyword evidence="3 8" id="KW-0456">Lyase</keyword>
<dbReference type="AlphaFoldDB" id="A0A6N7IQE2"/>
<dbReference type="NCBIfam" id="NF003820">
    <property type="entry name" value="PRK05414.1"/>
    <property type="match status" value="1"/>
</dbReference>
<evidence type="ECO:0000259" key="7">
    <source>
        <dbReference type="Pfam" id="PF17392"/>
    </source>
</evidence>
<dbReference type="InterPro" id="IPR035400">
    <property type="entry name" value="Urocanase_N"/>
</dbReference>
<proteinExistence type="predicted"/>
<evidence type="ECO:0000256" key="2">
    <source>
        <dbReference type="ARBA" id="ARBA00023027"/>
    </source>
</evidence>
<dbReference type="PANTHER" id="PTHR12216">
    <property type="entry name" value="UROCANATE HYDRATASE"/>
    <property type="match status" value="1"/>
</dbReference>
<dbReference type="SUPFAM" id="SSF111326">
    <property type="entry name" value="Urocanase"/>
    <property type="match status" value="1"/>
</dbReference>
<sequence>MHDHLGEDVLLRCKGWEQEGLLRLFRNSLDPEVAEYPEELIVYGGTGRAARDGTSVAQIEERLMQLENDQTLLIQSGKPVGVFTTSPLAPRVIMAGSLLVPAYSDEETFRRLERRGLTAYGQSTASCWAYIGVQGVLEGTANTYGEIARRHFGGSLRGRWVLTSGLGGMSSAQPLGVEYNGGVVLVVEVDETRVSRRLRHSLCQVKASNLDEGLMLVQRAVARKEPCSVALVGNAAEVYQEILSRSLLPDVVTDQTAAHDLLYGYIPPGISFNEAIQLRSADPEKYLEFSRRGIVQHVKAMVEFMRRGAVVFDYGNNIRQQAARAGYPEALEIPGFVSAYLREYFCAGRGPFRWVALSGKPEDIYTIDEAILQEFEDNTGIAGWIKFVQARIPFQGLPARICWLNLEQRVRLVHIITEFLREGKLAAPVALTRDHMGSIASPWRETEKMPDGSDAIADWPVLGGLLNAVSGASLVSIQQGGGVGIGHSVHSGMTVIVDGSDLAAEKAARVTYSDVGMCILRHADAGYASARQMAVKYGLLSH</sequence>
<dbReference type="PIRSF" id="PIRSF001423">
    <property type="entry name" value="Urocanate_hydrat"/>
    <property type="match status" value="1"/>
</dbReference>
<comment type="caution">
    <text evidence="8">The sequence shown here is derived from an EMBL/GenBank/DDBJ whole genome shotgun (WGS) entry which is preliminary data.</text>
</comment>
<dbReference type="Gene3D" id="3.40.50.10730">
    <property type="entry name" value="Urocanase like domains"/>
    <property type="match status" value="1"/>
</dbReference>
<dbReference type="InterPro" id="IPR023637">
    <property type="entry name" value="Urocanase-like"/>
</dbReference>
<dbReference type="GO" id="GO:0019556">
    <property type="term" value="P:L-histidine catabolic process to glutamate and formamide"/>
    <property type="evidence" value="ECO:0007669"/>
    <property type="project" value="UniProtKB-UniPathway"/>
</dbReference>
<dbReference type="InterPro" id="IPR036190">
    <property type="entry name" value="Urocanase_sf"/>
</dbReference>
<dbReference type="EC" id="4.2.1.49" evidence="4"/>
<keyword evidence="9" id="KW-1185">Reference proteome</keyword>
<dbReference type="GO" id="GO:0016153">
    <property type="term" value="F:urocanate hydratase activity"/>
    <property type="evidence" value="ECO:0007669"/>
    <property type="project" value="UniProtKB-UniRule"/>
</dbReference>
<dbReference type="InterPro" id="IPR035401">
    <property type="entry name" value="Urocanase_C"/>
</dbReference>
<gene>
    <name evidence="8" type="primary">hutU</name>
    <name evidence="8" type="ORF">GFC01_08385</name>
</gene>
<name>A0A6N7IQE2_9FIRM</name>
<dbReference type="Pfam" id="PF17391">
    <property type="entry name" value="Urocanase_N"/>
    <property type="match status" value="1"/>
</dbReference>
<evidence type="ECO:0000313" key="8">
    <source>
        <dbReference type="EMBL" id="MQL52286.1"/>
    </source>
</evidence>
<dbReference type="InterPro" id="IPR035085">
    <property type="entry name" value="Urocanase_Rossmann-like"/>
</dbReference>
<evidence type="ECO:0000256" key="4">
    <source>
        <dbReference type="NCBIfam" id="TIGR01228"/>
    </source>
</evidence>
<dbReference type="NCBIfam" id="TIGR01228">
    <property type="entry name" value="hutU"/>
    <property type="match status" value="1"/>
</dbReference>
<feature type="domain" description="Urocanase Rossmann-like" evidence="5">
    <location>
        <begin position="132"/>
        <end position="340"/>
    </location>
</feature>
<dbReference type="EMBL" id="WHYR01000019">
    <property type="protein sequence ID" value="MQL52286.1"/>
    <property type="molecule type" value="Genomic_DNA"/>
</dbReference>
<keyword evidence="2" id="KW-0520">NAD</keyword>
<evidence type="ECO:0000259" key="5">
    <source>
        <dbReference type="Pfam" id="PF01175"/>
    </source>
</evidence>
<protein>
    <recommendedName>
        <fullName evidence="4">Urocanate hydratase</fullName>
        <ecNumber evidence="4">4.2.1.49</ecNumber>
    </recommendedName>
</protein>
<accession>A0A6N7IQE2</accession>
<dbReference type="PANTHER" id="PTHR12216:SF4">
    <property type="entry name" value="UROCANATE HYDRATASE"/>
    <property type="match status" value="1"/>
</dbReference>
<dbReference type="UniPathway" id="UPA00379">
    <property type="reaction ID" value="UER00550"/>
</dbReference>
<dbReference type="Pfam" id="PF17392">
    <property type="entry name" value="Urocanase_C"/>
    <property type="match status" value="1"/>
</dbReference>
<dbReference type="Proteomes" id="UP000441717">
    <property type="component" value="Unassembled WGS sequence"/>
</dbReference>
<feature type="domain" description="Urocanase C-terminal" evidence="7">
    <location>
        <begin position="344"/>
        <end position="534"/>
    </location>
</feature>
<dbReference type="Pfam" id="PF01175">
    <property type="entry name" value="Urocanase"/>
    <property type="match status" value="1"/>
</dbReference>